<name>A0AAW0S1Z5_9HYPO</name>
<evidence type="ECO:0000259" key="1">
    <source>
        <dbReference type="Pfam" id="PF14200"/>
    </source>
</evidence>
<dbReference type="SUPFAM" id="SSF50370">
    <property type="entry name" value="Ricin B-like lectins"/>
    <property type="match status" value="1"/>
</dbReference>
<evidence type="ECO:0000313" key="2">
    <source>
        <dbReference type="EMBL" id="KAK8147851.1"/>
    </source>
</evidence>
<gene>
    <name evidence="2" type="ORF">G3M48_000914</name>
</gene>
<sequence length="127" mass="14957">MSFPGGQFIVRNRANHRVLDDSDMSTRPGTSIIDYDFNNHDNQRWTFKNGRLYNVHSNLILTFKDLRPESLATQEQYNDHYEGQKFQYKDGIISVVGHDDRVVGAWDRDVKIVRPDVNDPARRWDFK</sequence>
<dbReference type="Proteomes" id="UP001397290">
    <property type="component" value="Unassembled WGS sequence"/>
</dbReference>
<reference evidence="2 3" key="1">
    <citation type="submission" date="2020-02" db="EMBL/GenBank/DDBJ databases">
        <title>Comparative genomics of the hypocrealean fungal genus Beauvera.</title>
        <authorList>
            <person name="Showalter D.N."/>
            <person name="Bushley K.E."/>
            <person name="Rehner S.A."/>
        </authorList>
    </citation>
    <scope>NUCLEOTIDE SEQUENCE [LARGE SCALE GENOMIC DNA]</scope>
    <source>
        <strain evidence="2 3">ARSEF4384</strain>
    </source>
</reference>
<proteinExistence type="predicted"/>
<evidence type="ECO:0000313" key="3">
    <source>
        <dbReference type="Proteomes" id="UP001397290"/>
    </source>
</evidence>
<dbReference type="Pfam" id="PF14200">
    <property type="entry name" value="RicinB_lectin_2"/>
    <property type="match status" value="1"/>
</dbReference>
<comment type="caution">
    <text evidence="2">The sequence shown here is derived from an EMBL/GenBank/DDBJ whole genome shotgun (WGS) entry which is preliminary data.</text>
</comment>
<dbReference type="InterPro" id="IPR000772">
    <property type="entry name" value="Ricin_B_lectin"/>
</dbReference>
<dbReference type="InterPro" id="IPR035992">
    <property type="entry name" value="Ricin_B-like_lectins"/>
</dbReference>
<dbReference type="AlphaFoldDB" id="A0AAW0S1Z5"/>
<accession>A0AAW0S1Z5</accession>
<feature type="domain" description="Ricin B lectin" evidence="1">
    <location>
        <begin position="5"/>
        <end position="64"/>
    </location>
</feature>
<dbReference type="Gene3D" id="2.80.10.50">
    <property type="match status" value="1"/>
</dbReference>
<dbReference type="CDD" id="cd00161">
    <property type="entry name" value="beta-trefoil_Ricin-like"/>
    <property type="match status" value="1"/>
</dbReference>
<dbReference type="EMBL" id="JAAHCF010000123">
    <property type="protein sequence ID" value="KAK8147851.1"/>
    <property type="molecule type" value="Genomic_DNA"/>
</dbReference>
<organism evidence="2 3">
    <name type="scientific">Beauveria asiatica</name>
    <dbReference type="NCBI Taxonomy" id="1069075"/>
    <lineage>
        <taxon>Eukaryota</taxon>
        <taxon>Fungi</taxon>
        <taxon>Dikarya</taxon>
        <taxon>Ascomycota</taxon>
        <taxon>Pezizomycotina</taxon>
        <taxon>Sordariomycetes</taxon>
        <taxon>Hypocreomycetidae</taxon>
        <taxon>Hypocreales</taxon>
        <taxon>Cordycipitaceae</taxon>
        <taxon>Beauveria</taxon>
    </lineage>
</organism>
<protein>
    <recommendedName>
        <fullName evidence="1">Ricin B lectin domain-containing protein</fullName>
    </recommendedName>
</protein>
<keyword evidence="3" id="KW-1185">Reference proteome</keyword>